<sequence length="46" mass="5468">NIEDNQASWSKPLNDRKNQTPRQTTKIIKTKEPYSKKINRKLSKLQ</sequence>
<evidence type="ECO:0000256" key="1">
    <source>
        <dbReference type="SAM" id="MobiDB-lite"/>
    </source>
</evidence>
<keyword evidence="3" id="KW-1185">Reference proteome</keyword>
<feature type="non-terminal residue" evidence="2">
    <location>
        <position position="46"/>
    </location>
</feature>
<evidence type="ECO:0000313" key="2">
    <source>
        <dbReference type="EMBL" id="CAG8847008.1"/>
    </source>
</evidence>
<comment type="caution">
    <text evidence="2">The sequence shown here is derived from an EMBL/GenBank/DDBJ whole genome shotgun (WGS) entry which is preliminary data.</text>
</comment>
<feature type="compositionally biased region" description="Basic residues" evidence="1">
    <location>
        <begin position="37"/>
        <end position="46"/>
    </location>
</feature>
<name>A0ABN7X517_GIGMA</name>
<accession>A0ABN7X517</accession>
<protein>
    <submittedName>
        <fullName evidence="2">2956_t:CDS:1</fullName>
    </submittedName>
</protein>
<feature type="region of interest" description="Disordered" evidence="1">
    <location>
        <begin position="1"/>
        <end position="46"/>
    </location>
</feature>
<dbReference type="EMBL" id="CAJVQB010085852">
    <property type="protein sequence ID" value="CAG8847008.1"/>
    <property type="molecule type" value="Genomic_DNA"/>
</dbReference>
<evidence type="ECO:0000313" key="3">
    <source>
        <dbReference type="Proteomes" id="UP000789901"/>
    </source>
</evidence>
<feature type="compositionally biased region" description="Polar residues" evidence="1">
    <location>
        <begin position="1"/>
        <end position="11"/>
    </location>
</feature>
<reference evidence="2 3" key="1">
    <citation type="submission" date="2021-06" db="EMBL/GenBank/DDBJ databases">
        <authorList>
            <person name="Kallberg Y."/>
            <person name="Tangrot J."/>
            <person name="Rosling A."/>
        </authorList>
    </citation>
    <scope>NUCLEOTIDE SEQUENCE [LARGE SCALE GENOMIC DNA]</scope>
    <source>
        <strain evidence="2 3">120-4 pot B 10/14</strain>
    </source>
</reference>
<feature type="non-terminal residue" evidence="2">
    <location>
        <position position="1"/>
    </location>
</feature>
<gene>
    <name evidence="2" type="ORF">GMARGA_LOCUS38447</name>
</gene>
<proteinExistence type="predicted"/>
<dbReference type="Proteomes" id="UP000789901">
    <property type="component" value="Unassembled WGS sequence"/>
</dbReference>
<organism evidence="2 3">
    <name type="scientific">Gigaspora margarita</name>
    <dbReference type="NCBI Taxonomy" id="4874"/>
    <lineage>
        <taxon>Eukaryota</taxon>
        <taxon>Fungi</taxon>
        <taxon>Fungi incertae sedis</taxon>
        <taxon>Mucoromycota</taxon>
        <taxon>Glomeromycotina</taxon>
        <taxon>Glomeromycetes</taxon>
        <taxon>Diversisporales</taxon>
        <taxon>Gigasporaceae</taxon>
        <taxon>Gigaspora</taxon>
    </lineage>
</organism>